<feature type="compositionally biased region" description="Low complexity" evidence="1">
    <location>
        <begin position="157"/>
        <end position="166"/>
    </location>
</feature>
<feature type="region of interest" description="Disordered" evidence="1">
    <location>
        <begin position="154"/>
        <end position="175"/>
    </location>
</feature>
<organism evidence="2">
    <name type="scientific">viral metagenome</name>
    <dbReference type="NCBI Taxonomy" id="1070528"/>
    <lineage>
        <taxon>unclassified sequences</taxon>
        <taxon>metagenomes</taxon>
        <taxon>organismal metagenomes</taxon>
    </lineage>
</organism>
<evidence type="ECO:0000256" key="1">
    <source>
        <dbReference type="SAM" id="MobiDB-lite"/>
    </source>
</evidence>
<dbReference type="EMBL" id="MN740527">
    <property type="protein sequence ID" value="QHU31467.1"/>
    <property type="molecule type" value="Genomic_DNA"/>
</dbReference>
<evidence type="ECO:0000313" key="2">
    <source>
        <dbReference type="EMBL" id="QHU31467.1"/>
    </source>
</evidence>
<sequence>MDKNLKLLLEMIGLLGKLKECLTKKCKKEFEDSKKNKYMIEIEKLKDAFNNKKIDFITFANKKTSLEIKIIKEKQREELMKCQLKNCYDETRNMIRSSIETLTADDKKGTPLYVMASKYKKIFEKNNYELTQKVIDDLDIDSLKGKLNRMENDAKATKVAKPVAKAKATKPKAKH</sequence>
<name>A0A6C0LLP4_9ZZZZ</name>
<dbReference type="AlphaFoldDB" id="A0A6C0LLP4"/>
<reference evidence="2" key="1">
    <citation type="journal article" date="2020" name="Nature">
        <title>Giant virus diversity and host interactions through global metagenomics.</title>
        <authorList>
            <person name="Schulz F."/>
            <person name="Roux S."/>
            <person name="Paez-Espino D."/>
            <person name="Jungbluth S."/>
            <person name="Walsh D.A."/>
            <person name="Denef V.J."/>
            <person name="McMahon K.D."/>
            <person name="Konstantinidis K.T."/>
            <person name="Eloe-Fadrosh E.A."/>
            <person name="Kyrpides N.C."/>
            <person name="Woyke T."/>
        </authorList>
    </citation>
    <scope>NUCLEOTIDE SEQUENCE</scope>
    <source>
        <strain evidence="2">GVMAG-M-3300027963-21</strain>
    </source>
</reference>
<accession>A0A6C0LLP4</accession>
<protein>
    <submittedName>
        <fullName evidence="2">Uncharacterized protein</fullName>
    </submittedName>
</protein>
<proteinExistence type="predicted"/>